<protein>
    <submittedName>
        <fullName evidence="5">LysR substrate-binding domain-containing protein</fullName>
    </submittedName>
</protein>
<dbReference type="RefSeq" id="WP_301815506.1">
    <property type="nucleotide sequence ID" value="NZ_JAUJZH010000037.1"/>
</dbReference>
<comment type="similarity">
    <text evidence="1">Belongs to the LysR transcriptional regulatory family.</text>
</comment>
<keyword evidence="3" id="KW-0804">Transcription</keyword>
<evidence type="ECO:0000256" key="1">
    <source>
        <dbReference type="ARBA" id="ARBA00009437"/>
    </source>
</evidence>
<dbReference type="Pfam" id="PF03466">
    <property type="entry name" value="LysR_substrate"/>
    <property type="match status" value="1"/>
</dbReference>
<accession>A0ABT8SEN5</accession>
<feature type="domain" description="LysR substrate-binding" evidence="4">
    <location>
        <begin position="6"/>
        <end position="90"/>
    </location>
</feature>
<dbReference type="InterPro" id="IPR005119">
    <property type="entry name" value="LysR_subst-bd"/>
</dbReference>
<dbReference type="PANTHER" id="PTHR30126:SF5">
    <property type="entry name" value="HTH-TYPE TRANSCRIPTIONAL ACTIVATOR CMPR"/>
    <property type="match status" value="1"/>
</dbReference>
<proteinExistence type="inferred from homology"/>
<dbReference type="Proteomes" id="UP001169027">
    <property type="component" value="Unassembled WGS sequence"/>
</dbReference>
<keyword evidence="6" id="KW-1185">Reference proteome</keyword>
<evidence type="ECO:0000313" key="6">
    <source>
        <dbReference type="Proteomes" id="UP001169027"/>
    </source>
</evidence>
<sequence>MAAVHFEELGLSPRVRLELGSNEAIKQSVAAGMGLGLVSRHALAEDPAAEGLAVLAVDRFPVPSSWSVLWPRGKRLSPLAAEFLAQLQDLARQWDAHS</sequence>
<gene>
    <name evidence="5" type="ORF">Q2T77_33580</name>
</gene>
<comment type="caution">
    <text evidence="5">The sequence shown here is derived from an EMBL/GenBank/DDBJ whole genome shotgun (WGS) entry which is preliminary data.</text>
</comment>
<keyword evidence="2" id="KW-0805">Transcription regulation</keyword>
<evidence type="ECO:0000256" key="3">
    <source>
        <dbReference type="ARBA" id="ARBA00023163"/>
    </source>
</evidence>
<dbReference type="PANTHER" id="PTHR30126">
    <property type="entry name" value="HTH-TYPE TRANSCRIPTIONAL REGULATOR"/>
    <property type="match status" value="1"/>
</dbReference>
<dbReference type="EMBL" id="JAUKVY010000037">
    <property type="protein sequence ID" value="MDO1537210.1"/>
    <property type="molecule type" value="Genomic_DNA"/>
</dbReference>
<evidence type="ECO:0000313" key="5">
    <source>
        <dbReference type="EMBL" id="MDO1537210.1"/>
    </source>
</evidence>
<dbReference type="Gene3D" id="3.40.190.290">
    <property type="match status" value="1"/>
</dbReference>
<reference evidence="5" key="1">
    <citation type="submission" date="2023-06" db="EMBL/GenBank/DDBJ databases">
        <authorList>
            <person name="Jiang Y."/>
            <person name="Liu Q."/>
        </authorList>
    </citation>
    <scope>NUCLEOTIDE SEQUENCE</scope>
    <source>
        <strain evidence="5">CGMCC 1.12090</strain>
    </source>
</reference>
<evidence type="ECO:0000259" key="4">
    <source>
        <dbReference type="Pfam" id="PF03466"/>
    </source>
</evidence>
<evidence type="ECO:0000256" key="2">
    <source>
        <dbReference type="ARBA" id="ARBA00023015"/>
    </source>
</evidence>
<organism evidence="5 6">
    <name type="scientific">Variovorax ginsengisoli</name>
    <dbReference type="NCBI Taxonomy" id="363844"/>
    <lineage>
        <taxon>Bacteria</taxon>
        <taxon>Pseudomonadati</taxon>
        <taxon>Pseudomonadota</taxon>
        <taxon>Betaproteobacteria</taxon>
        <taxon>Burkholderiales</taxon>
        <taxon>Comamonadaceae</taxon>
        <taxon>Variovorax</taxon>
    </lineage>
</organism>
<name>A0ABT8SEN5_9BURK</name>
<dbReference type="SUPFAM" id="SSF53850">
    <property type="entry name" value="Periplasmic binding protein-like II"/>
    <property type="match status" value="1"/>
</dbReference>